<evidence type="ECO:0000313" key="4">
    <source>
        <dbReference type="Proteomes" id="UP000334820"/>
    </source>
</evidence>
<dbReference type="GO" id="GO:0030497">
    <property type="term" value="P:fatty acid elongation"/>
    <property type="evidence" value="ECO:0007669"/>
    <property type="project" value="TreeGrafter"/>
</dbReference>
<dbReference type="InterPro" id="IPR002347">
    <property type="entry name" value="SDR_fam"/>
</dbReference>
<dbReference type="Proteomes" id="UP000334820">
    <property type="component" value="Unassembled WGS sequence"/>
</dbReference>
<evidence type="ECO:0000256" key="2">
    <source>
        <dbReference type="ARBA" id="ARBA00023002"/>
    </source>
</evidence>
<dbReference type="Gene3D" id="3.40.50.720">
    <property type="entry name" value="NAD(P)-binding Rossmann-like Domain"/>
    <property type="match status" value="1"/>
</dbReference>
<dbReference type="PRINTS" id="PR00080">
    <property type="entry name" value="SDRFAMILY"/>
</dbReference>
<dbReference type="PROSITE" id="PS00061">
    <property type="entry name" value="ADH_SHORT"/>
    <property type="match status" value="1"/>
</dbReference>
<proteinExistence type="inferred from homology"/>
<protein>
    <submittedName>
        <fullName evidence="3">3-ketoacyl-ACP reductase</fullName>
    </submittedName>
</protein>
<dbReference type="InterPro" id="IPR036291">
    <property type="entry name" value="NAD(P)-bd_dom_sf"/>
</dbReference>
<reference evidence="3 4" key="1">
    <citation type="journal article" date="2019" name="Int. J. Syst. Evol. Microbiol.">
        <title>Thermogemmatispora aurantia sp. nov. and Thermogemmatispora argillosa sp. nov., within the class Ktedonobacteria, and emended description of the genus Thermogemmatispora.</title>
        <authorList>
            <person name="Zheng Y."/>
            <person name="Wang C.M."/>
            <person name="Sakai Y."/>
            <person name="Abe K."/>
            <person name="Yokota A."/>
            <person name="Yabe S."/>
        </authorList>
    </citation>
    <scope>NUCLEOTIDE SEQUENCE [LARGE SCALE GENOMIC DNA]</scope>
    <source>
        <strain evidence="3 4">A1-2</strain>
    </source>
</reference>
<dbReference type="SUPFAM" id="SSF51735">
    <property type="entry name" value="NAD(P)-binding Rossmann-fold domains"/>
    <property type="match status" value="1"/>
</dbReference>
<dbReference type="PANTHER" id="PTHR42760">
    <property type="entry name" value="SHORT-CHAIN DEHYDROGENASES/REDUCTASES FAMILY MEMBER"/>
    <property type="match status" value="1"/>
</dbReference>
<comment type="similarity">
    <text evidence="1">Belongs to the short-chain dehydrogenases/reductases (SDR) family.</text>
</comment>
<dbReference type="Pfam" id="PF13561">
    <property type="entry name" value="adh_short_C2"/>
    <property type="match status" value="1"/>
</dbReference>
<organism evidence="3 4">
    <name type="scientific">Thermogemmatispora aurantia</name>
    <dbReference type="NCBI Taxonomy" id="2045279"/>
    <lineage>
        <taxon>Bacteria</taxon>
        <taxon>Bacillati</taxon>
        <taxon>Chloroflexota</taxon>
        <taxon>Ktedonobacteria</taxon>
        <taxon>Thermogemmatisporales</taxon>
        <taxon>Thermogemmatisporaceae</taxon>
        <taxon>Thermogemmatispora</taxon>
    </lineage>
</organism>
<dbReference type="CDD" id="cd05233">
    <property type="entry name" value="SDR_c"/>
    <property type="match status" value="1"/>
</dbReference>
<keyword evidence="2" id="KW-0560">Oxidoreductase</keyword>
<name>A0A5J4K9I9_9CHLR</name>
<dbReference type="AlphaFoldDB" id="A0A5J4K9I9"/>
<dbReference type="NCBIfam" id="NF005559">
    <property type="entry name" value="PRK07231.1"/>
    <property type="match status" value="1"/>
</dbReference>
<dbReference type="EMBL" id="BKZV01000003">
    <property type="protein sequence ID" value="GER83742.1"/>
    <property type="molecule type" value="Genomic_DNA"/>
</dbReference>
<dbReference type="InterPro" id="IPR020904">
    <property type="entry name" value="Sc_DH/Rdtase_CS"/>
</dbReference>
<dbReference type="PANTHER" id="PTHR42760:SF96">
    <property type="entry name" value="3-OXOACYL-[ACYL-CARRIER-PROTEIN] REDUCTASE FABG"/>
    <property type="match status" value="1"/>
</dbReference>
<gene>
    <name evidence="3" type="ORF">KTAU_23790</name>
</gene>
<keyword evidence="4" id="KW-1185">Reference proteome</keyword>
<dbReference type="FunFam" id="3.40.50.720:FF:000084">
    <property type="entry name" value="Short-chain dehydrogenase reductase"/>
    <property type="match status" value="1"/>
</dbReference>
<sequence length="261" mass="27569">MLLAGLRGFITGAGTGIGRAIALEMVREGADLYITDLDGEAAQRTAAEARALRPEARLYAAALDVRQGAAVAACIEEAQARLGGLELAVNNAGVSSMARVVDLTEDDWNFNMDVNAKGVFLCCQAEVRAMLRRGGGGSIVNIASMAGKKAAPFLAHYSASKFAVVGFTQALALETAEAGIRVNAVCPGYVRTSMQEREVVWEAQLRGITPDEVIADYLRAIPLGRLEEPEDVARVVAFLLSERAAYMTGLAVDVNGGAFMS</sequence>
<dbReference type="PRINTS" id="PR00081">
    <property type="entry name" value="GDHRDH"/>
</dbReference>
<dbReference type="RefSeq" id="WP_069804359.1">
    <property type="nucleotide sequence ID" value="NZ_BKZV01000003.1"/>
</dbReference>
<dbReference type="GO" id="GO:0016616">
    <property type="term" value="F:oxidoreductase activity, acting on the CH-OH group of donors, NAD or NADP as acceptor"/>
    <property type="evidence" value="ECO:0007669"/>
    <property type="project" value="TreeGrafter"/>
</dbReference>
<accession>A0A5J4K9I9</accession>
<comment type="caution">
    <text evidence="3">The sequence shown here is derived from an EMBL/GenBank/DDBJ whole genome shotgun (WGS) entry which is preliminary data.</text>
</comment>
<evidence type="ECO:0000256" key="1">
    <source>
        <dbReference type="ARBA" id="ARBA00006484"/>
    </source>
</evidence>
<evidence type="ECO:0000313" key="3">
    <source>
        <dbReference type="EMBL" id="GER83742.1"/>
    </source>
</evidence>